<dbReference type="AlphaFoldDB" id="A0A6M2CHF5"/>
<feature type="chain" id="PRO_5026738925" evidence="1">
    <location>
        <begin position="26"/>
        <end position="200"/>
    </location>
</feature>
<dbReference type="EMBL" id="GHWJ01000010">
    <property type="protein sequence ID" value="NOV32747.1"/>
    <property type="molecule type" value="Transcribed_RNA"/>
</dbReference>
<dbReference type="VEuPathDB" id="VectorBase:LOC119178430"/>
<evidence type="ECO:0000313" key="2">
    <source>
        <dbReference type="EMBL" id="NOV32747.1"/>
    </source>
</evidence>
<feature type="signal peptide" evidence="1">
    <location>
        <begin position="1"/>
        <end position="25"/>
    </location>
</feature>
<reference evidence="2" key="1">
    <citation type="submission" date="2019-09" db="EMBL/GenBank/DDBJ databases">
        <title>Organ-specific transcriptomic study of the physiology of the cattle tick, Rhipicephalus microplus.</title>
        <authorList>
            <person name="Tirloni L."/>
            <person name="Braz G."/>
            <person name="Gandara A.C.P."/>
            <person name="Sabadin G.A."/>
            <person name="da Silva R.M."/>
            <person name="Guizzo M.G."/>
            <person name="Machado J.A."/>
            <person name="Costa E.P."/>
            <person name="Gomes H.F."/>
            <person name="Moraes J."/>
            <person name="Mota M.B.S."/>
            <person name="Mesquita R.D."/>
            <person name="Alvarenga P.H."/>
            <person name="Alves F."/>
            <person name="Seixas A."/>
            <person name="da Fonseca R.N."/>
            <person name="Fogaca A."/>
            <person name="Logullo C."/>
            <person name="Tanaka A."/>
            <person name="Daffre S."/>
            <person name="Termignoni C."/>
            <person name="Vaz I.S.Jr."/>
            <person name="Oliveira P.L."/>
            <person name="Ribeiro J.M."/>
        </authorList>
    </citation>
    <scope>NUCLEOTIDE SEQUENCE</scope>
    <source>
        <strain evidence="2">Porto Alegre</strain>
    </source>
</reference>
<sequence>MTHVMMKPSGAVLCVLLLCTMSVSSQNVPEKYETLDVIVDKEAQRVGLEAVQVGEVLRAIAHGLRTRAQHQEGAENQSQQYFLDKILKAVGELVKGAGNAVKGVAEGVGNAVGAITFSRANEVVTTKAADILRQIVSKDLSLYATEDGKVHKDFRQQIANDLSRVAESLIHKGQVLCAGRGRTHLNKNEAKFVQMVVELF</sequence>
<organism evidence="2">
    <name type="scientific">Rhipicephalus microplus</name>
    <name type="common">Cattle tick</name>
    <name type="synonym">Boophilus microplus</name>
    <dbReference type="NCBI Taxonomy" id="6941"/>
    <lineage>
        <taxon>Eukaryota</taxon>
        <taxon>Metazoa</taxon>
        <taxon>Ecdysozoa</taxon>
        <taxon>Arthropoda</taxon>
        <taxon>Chelicerata</taxon>
        <taxon>Arachnida</taxon>
        <taxon>Acari</taxon>
        <taxon>Parasitiformes</taxon>
        <taxon>Ixodida</taxon>
        <taxon>Ixodoidea</taxon>
        <taxon>Ixodidae</taxon>
        <taxon>Rhipicephalinae</taxon>
        <taxon>Rhipicephalus</taxon>
        <taxon>Boophilus</taxon>
    </lineage>
</organism>
<name>A0A6M2CHF5_RHIMP</name>
<protein>
    <submittedName>
        <fullName evidence="2">Putative conserved secreted protein midgut overexpressed</fullName>
    </submittedName>
</protein>
<proteinExistence type="predicted"/>
<evidence type="ECO:0000256" key="1">
    <source>
        <dbReference type="SAM" id="SignalP"/>
    </source>
</evidence>
<keyword evidence="1" id="KW-0732">Signal</keyword>
<accession>A0A6M2CHF5</accession>